<dbReference type="EMBL" id="SJST01000002">
    <property type="protein sequence ID" value="TCD15203.1"/>
    <property type="molecule type" value="Genomic_DNA"/>
</dbReference>
<evidence type="ECO:0000256" key="9">
    <source>
        <dbReference type="RuleBase" id="RU004474"/>
    </source>
</evidence>
<evidence type="ECO:0000256" key="3">
    <source>
        <dbReference type="ARBA" id="ARBA00012856"/>
    </source>
</evidence>
<dbReference type="SUPFAM" id="SSF53597">
    <property type="entry name" value="Dihydrofolate reductase-like"/>
    <property type="match status" value="1"/>
</dbReference>
<accession>A0A4R0PEK7</accession>
<dbReference type="PANTHER" id="PTHR48069:SF3">
    <property type="entry name" value="DIHYDROFOLATE REDUCTASE"/>
    <property type="match status" value="1"/>
</dbReference>
<keyword evidence="12" id="KW-1185">Reference proteome</keyword>
<dbReference type="InterPro" id="IPR017925">
    <property type="entry name" value="DHFR_CS"/>
</dbReference>
<evidence type="ECO:0000313" key="11">
    <source>
        <dbReference type="EMBL" id="TCD15203.1"/>
    </source>
</evidence>
<dbReference type="GO" id="GO:0046655">
    <property type="term" value="P:folic acid metabolic process"/>
    <property type="evidence" value="ECO:0007669"/>
    <property type="project" value="TreeGrafter"/>
</dbReference>
<sequence>MTGIDPVVSIAVAMAENRVIGRDGGLPWRLSSDLKRFKALTMGSPVIMGRKTYDSIGKPLPGRLNIVITRNVDWAADGVMRVGTLDAAIELATAYLESAEPDPADQQVPLPNEIFVIGGGQIFGPAMALADKLCVTHVLAEIEGDTYFPVIDPVVWKEVLGEDVPAGEKDSHATRYAVYERRAV</sequence>
<feature type="domain" description="DHFR" evidence="10">
    <location>
        <begin position="7"/>
        <end position="181"/>
    </location>
</feature>
<dbReference type="GO" id="GO:0050661">
    <property type="term" value="F:NADP binding"/>
    <property type="evidence" value="ECO:0007669"/>
    <property type="project" value="InterPro"/>
</dbReference>
<dbReference type="GO" id="GO:0046654">
    <property type="term" value="P:tetrahydrofolate biosynthetic process"/>
    <property type="evidence" value="ECO:0007669"/>
    <property type="project" value="UniProtKB-UniPathway"/>
</dbReference>
<dbReference type="PROSITE" id="PS00075">
    <property type="entry name" value="DHFR_1"/>
    <property type="match status" value="1"/>
</dbReference>
<comment type="similarity">
    <text evidence="2 8 9">Belongs to the dihydrofolate reductase family.</text>
</comment>
<dbReference type="PIRSF" id="PIRSF000194">
    <property type="entry name" value="DHFR"/>
    <property type="match status" value="1"/>
</dbReference>
<dbReference type="GO" id="GO:0005829">
    <property type="term" value="C:cytosol"/>
    <property type="evidence" value="ECO:0007669"/>
    <property type="project" value="TreeGrafter"/>
</dbReference>
<evidence type="ECO:0000313" key="12">
    <source>
        <dbReference type="Proteomes" id="UP000291301"/>
    </source>
</evidence>
<gene>
    <name evidence="11" type="ORF">E0D97_06565</name>
</gene>
<dbReference type="PANTHER" id="PTHR48069">
    <property type="entry name" value="DIHYDROFOLATE REDUCTASE"/>
    <property type="match status" value="1"/>
</dbReference>
<keyword evidence="5 8" id="KW-0521">NADP</keyword>
<dbReference type="CDD" id="cd00209">
    <property type="entry name" value="DHFR"/>
    <property type="match status" value="1"/>
</dbReference>
<organism evidence="11 12">
    <name type="scientific">Oricola cellulosilytica</name>
    <dbReference type="NCBI Taxonomy" id="1429082"/>
    <lineage>
        <taxon>Bacteria</taxon>
        <taxon>Pseudomonadati</taxon>
        <taxon>Pseudomonadota</taxon>
        <taxon>Alphaproteobacteria</taxon>
        <taxon>Hyphomicrobiales</taxon>
        <taxon>Ahrensiaceae</taxon>
        <taxon>Oricola</taxon>
    </lineage>
</organism>
<evidence type="ECO:0000256" key="8">
    <source>
        <dbReference type="PIRNR" id="PIRNR000194"/>
    </source>
</evidence>
<keyword evidence="4 8" id="KW-0554">One-carbon metabolism</keyword>
<dbReference type="Pfam" id="PF00186">
    <property type="entry name" value="DHFR_1"/>
    <property type="match status" value="1"/>
</dbReference>
<dbReference type="InterPro" id="IPR001796">
    <property type="entry name" value="DHFR_dom"/>
</dbReference>
<dbReference type="Proteomes" id="UP000291301">
    <property type="component" value="Unassembled WGS sequence"/>
</dbReference>
<dbReference type="Gene3D" id="3.40.430.10">
    <property type="entry name" value="Dihydrofolate Reductase, subunit A"/>
    <property type="match status" value="1"/>
</dbReference>
<dbReference type="GO" id="GO:0004146">
    <property type="term" value="F:dihydrofolate reductase activity"/>
    <property type="evidence" value="ECO:0007669"/>
    <property type="project" value="UniProtKB-EC"/>
</dbReference>
<evidence type="ECO:0000259" key="10">
    <source>
        <dbReference type="PROSITE" id="PS51330"/>
    </source>
</evidence>
<dbReference type="AlphaFoldDB" id="A0A4R0PEK7"/>
<evidence type="ECO:0000256" key="7">
    <source>
        <dbReference type="ARBA" id="ARBA00025067"/>
    </source>
</evidence>
<evidence type="ECO:0000256" key="1">
    <source>
        <dbReference type="ARBA" id="ARBA00004903"/>
    </source>
</evidence>
<comment type="caution">
    <text evidence="11">The sequence shown here is derived from an EMBL/GenBank/DDBJ whole genome shotgun (WGS) entry which is preliminary data.</text>
</comment>
<comment type="catalytic activity">
    <reaction evidence="8">
        <text>(6S)-5,6,7,8-tetrahydrofolate + NADP(+) = 7,8-dihydrofolate + NADPH + H(+)</text>
        <dbReference type="Rhea" id="RHEA:15009"/>
        <dbReference type="ChEBI" id="CHEBI:15378"/>
        <dbReference type="ChEBI" id="CHEBI:57451"/>
        <dbReference type="ChEBI" id="CHEBI:57453"/>
        <dbReference type="ChEBI" id="CHEBI:57783"/>
        <dbReference type="ChEBI" id="CHEBI:58349"/>
        <dbReference type="EC" id="1.5.1.3"/>
    </reaction>
</comment>
<proteinExistence type="inferred from homology"/>
<name>A0A4R0PEK7_9HYPH</name>
<evidence type="ECO:0000256" key="5">
    <source>
        <dbReference type="ARBA" id="ARBA00022857"/>
    </source>
</evidence>
<dbReference type="PROSITE" id="PS51330">
    <property type="entry name" value="DHFR_2"/>
    <property type="match status" value="1"/>
</dbReference>
<dbReference type="UniPathway" id="UPA00077">
    <property type="reaction ID" value="UER00158"/>
</dbReference>
<protein>
    <recommendedName>
        <fullName evidence="3 8">Dihydrofolate reductase</fullName>
        <ecNumber evidence="3 8">1.5.1.3</ecNumber>
    </recommendedName>
</protein>
<keyword evidence="6 8" id="KW-0560">Oxidoreductase</keyword>
<comment type="pathway">
    <text evidence="1 8">Cofactor biosynthesis; tetrahydrofolate biosynthesis; 5,6,7,8-tetrahydrofolate from 7,8-dihydrofolate: step 1/1.</text>
</comment>
<evidence type="ECO:0000256" key="4">
    <source>
        <dbReference type="ARBA" id="ARBA00022563"/>
    </source>
</evidence>
<dbReference type="EC" id="1.5.1.3" evidence="3 8"/>
<dbReference type="PRINTS" id="PR00070">
    <property type="entry name" value="DHFR"/>
</dbReference>
<dbReference type="OrthoDB" id="9804315at2"/>
<reference evidence="11 12" key="1">
    <citation type="journal article" date="2015" name="Antonie Van Leeuwenhoek">
        <title>Oricola cellulosilytica gen. nov., sp. nov., a cellulose-degrading bacterium of the family Phyllobacteriaceae isolated from surface seashore water, and emended descriptions of Mesorhizobium loti and Phyllobacterium myrsinacearum.</title>
        <authorList>
            <person name="Hameed A."/>
            <person name="Shahina M."/>
            <person name="Lai W.A."/>
            <person name="Lin S.Y."/>
            <person name="Young L.S."/>
            <person name="Liu Y.C."/>
            <person name="Hsu Y.H."/>
            <person name="Young C.C."/>
        </authorList>
    </citation>
    <scope>NUCLEOTIDE SEQUENCE [LARGE SCALE GENOMIC DNA]</scope>
    <source>
        <strain evidence="11 12">KCTC 52183</strain>
    </source>
</reference>
<dbReference type="InterPro" id="IPR012259">
    <property type="entry name" value="DHFR"/>
</dbReference>
<dbReference type="GO" id="GO:0046452">
    <property type="term" value="P:dihydrofolate metabolic process"/>
    <property type="evidence" value="ECO:0007669"/>
    <property type="project" value="TreeGrafter"/>
</dbReference>
<dbReference type="GO" id="GO:0006730">
    <property type="term" value="P:one-carbon metabolic process"/>
    <property type="evidence" value="ECO:0007669"/>
    <property type="project" value="UniProtKB-KW"/>
</dbReference>
<dbReference type="InterPro" id="IPR024072">
    <property type="entry name" value="DHFR-like_dom_sf"/>
</dbReference>
<evidence type="ECO:0000256" key="2">
    <source>
        <dbReference type="ARBA" id="ARBA00009539"/>
    </source>
</evidence>
<comment type="function">
    <text evidence="7 8">Key enzyme in folate metabolism. Catalyzes an essential reaction for de novo glycine and purine synthesis, and for DNA precursor synthesis.</text>
</comment>
<evidence type="ECO:0000256" key="6">
    <source>
        <dbReference type="ARBA" id="ARBA00023002"/>
    </source>
</evidence>